<proteinExistence type="predicted"/>
<organism evidence="1 2">
    <name type="scientific">Phlebia brevispora</name>
    <dbReference type="NCBI Taxonomy" id="194682"/>
    <lineage>
        <taxon>Eukaryota</taxon>
        <taxon>Fungi</taxon>
        <taxon>Dikarya</taxon>
        <taxon>Basidiomycota</taxon>
        <taxon>Agaricomycotina</taxon>
        <taxon>Agaricomycetes</taxon>
        <taxon>Polyporales</taxon>
        <taxon>Meruliaceae</taxon>
        <taxon>Phlebia</taxon>
    </lineage>
</organism>
<protein>
    <submittedName>
        <fullName evidence="1">Uncharacterized protein</fullName>
    </submittedName>
</protein>
<sequence length="339" mass="37067">MTTPPNSNPLAALIPENVQVGPHIGVGYVGVAVSSLLYGVVIVIWFLDSAQQAIVIETFYRFLIVNFANPSVLLNTYWYLFSCRLESCRTLLGAFQGNICMSMIFMQVYTPDTYSSQAAYMCDVFAAFIFQTFLVSRIWRFGRNLWITGFCAILTLNHLGSNLIFPIKALFVQSALKADATLKTPVVIGLCSSLAADVFIAGVMTMYLYTSRTGFRRSDHIISKLITLTITTGSLSFSVELGALIAYLVSPTTSYDMFLFFCLSKLSVISLLTTLNTRELISGSTEGSEVGQLNSIPLSGLGFQRADGSRSSAPINIVISETVTTDKAEVSKPPLNYEA</sequence>
<dbReference type="EMBL" id="JANHOG010000452">
    <property type="protein sequence ID" value="KAJ3554215.1"/>
    <property type="molecule type" value="Genomic_DNA"/>
</dbReference>
<gene>
    <name evidence="1" type="ORF">NM688_g3219</name>
</gene>
<accession>A0ACC1T645</accession>
<evidence type="ECO:0000313" key="2">
    <source>
        <dbReference type="Proteomes" id="UP001148662"/>
    </source>
</evidence>
<keyword evidence="2" id="KW-1185">Reference proteome</keyword>
<dbReference type="Proteomes" id="UP001148662">
    <property type="component" value="Unassembled WGS sequence"/>
</dbReference>
<reference evidence="1" key="1">
    <citation type="submission" date="2022-07" db="EMBL/GenBank/DDBJ databases">
        <title>Genome Sequence of Phlebia brevispora.</title>
        <authorList>
            <person name="Buettner E."/>
        </authorList>
    </citation>
    <scope>NUCLEOTIDE SEQUENCE</scope>
    <source>
        <strain evidence="1">MPL23</strain>
    </source>
</reference>
<name>A0ACC1T645_9APHY</name>
<comment type="caution">
    <text evidence="1">The sequence shown here is derived from an EMBL/GenBank/DDBJ whole genome shotgun (WGS) entry which is preliminary data.</text>
</comment>
<evidence type="ECO:0000313" key="1">
    <source>
        <dbReference type="EMBL" id="KAJ3554215.1"/>
    </source>
</evidence>